<feature type="compositionally biased region" description="Low complexity" evidence="7">
    <location>
        <begin position="94"/>
        <end position="108"/>
    </location>
</feature>
<proteinExistence type="inferred from homology"/>
<dbReference type="EMBL" id="ML996691">
    <property type="protein sequence ID" value="KAF2402537.1"/>
    <property type="molecule type" value="Genomic_DNA"/>
</dbReference>
<dbReference type="GO" id="GO:0045944">
    <property type="term" value="P:positive regulation of transcription by RNA polymerase II"/>
    <property type="evidence" value="ECO:0007669"/>
    <property type="project" value="TreeGrafter"/>
</dbReference>
<dbReference type="GO" id="GO:0003700">
    <property type="term" value="F:DNA-binding transcription factor activity"/>
    <property type="evidence" value="ECO:0007669"/>
    <property type="project" value="TreeGrafter"/>
</dbReference>
<dbReference type="GO" id="GO:0005634">
    <property type="term" value="C:nucleus"/>
    <property type="evidence" value="ECO:0007669"/>
    <property type="project" value="TreeGrafter"/>
</dbReference>
<dbReference type="PROSITE" id="PS51299">
    <property type="entry name" value="HTH_APSES"/>
    <property type="match status" value="1"/>
</dbReference>
<feature type="compositionally biased region" description="Pro residues" evidence="7">
    <location>
        <begin position="283"/>
        <end position="298"/>
    </location>
</feature>
<evidence type="ECO:0000256" key="2">
    <source>
        <dbReference type="ARBA" id="ARBA00022969"/>
    </source>
</evidence>
<feature type="region of interest" description="Disordered" evidence="7">
    <location>
        <begin position="19"/>
        <end position="53"/>
    </location>
</feature>
<sequence>MNSAIAPYNDVHQNHMALSHHAATSGPPPTLGHYAYQPAPLQSGHQTYTGPSSSYGQYQYAGMSAAPPPGPLPVHPVLPVTTSMSMMPQPPSLPAMSSAPNSTSLTSSQYSNGPGFDTSGQIAPPGMKPRVTATLWEDEGSLCFQVEAKGVCVARREDNHMINGTKLLNVAGMTRGRRDGILKSEKTRHVVKIGPMHLKGVWIPFERALEFANKEKITEALYPLFVHDIGALLYHPTNNPRPGVPQSNPLAVADRRRDTRFPPTSNQSLVHHHSMGNAVPASQPAPPHSLAPHPPPRPLIERAATFPTPPASATGHFNMGSQQPNTYEWNNGNSQSLNIDTGLSNARNVPTPPVSTPPISGIPSYSTSQAYDNYRPVQTAPASQPGQYQMRYPGQAYPKSEMAPPPRAGEGDSGDVKSAHDGLLSQSGSQHPAGDDEAEHDQQESDHYYSTARSSYQYPNSGVTPISSDVPQDNIAASPHQNGSGRATPRTASGSAPQWAGDYSTPARNTAPAASSNVYSVMEPRSVNGGENYVPLYTSMQPSISNKRGRDEEDDEEADGKRQKTAHETNEGGPVGGSPYAANRPRATAAPSRNRRPN</sequence>
<keyword evidence="4" id="KW-0238">DNA-binding</keyword>
<feature type="compositionally biased region" description="Basic and acidic residues" evidence="7">
    <location>
        <begin position="559"/>
        <end position="570"/>
    </location>
</feature>
<keyword evidence="10" id="KW-1185">Reference proteome</keyword>
<feature type="compositionally biased region" description="Polar residues" evidence="7">
    <location>
        <begin position="451"/>
        <end position="471"/>
    </location>
</feature>
<feature type="compositionally biased region" description="Polar residues" evidence="7">
    <location>
        <begin position="43"/>
        <end position="53"/>
    </location>
</feature>
<evidence type="ECO:0000313" key="10">
    <source>
        <dbReference type="Proteomes" id="UP000799640"/>
    </source>
</evidence>
<feature type="domain" description="HTH APSES-type" evidence="8">
    <location>
        <begin position="130"/>
        <end position="236"/>
    </location>
</feature>
<feature type="compositionally biased region" description="Polar residues" evidence="7">
    <location>
        <begin position="479"/>
        <end position="496"/>
    </location>
</feature>
<evidence type="ECO:0000256" key="1">
    <source>
        <dbReference type="ARBA" id="ARBA00007247"/>
    </source>
</evidence>
<evidence type="ECO:0000256" key="7">
    <source>
        <dbReference type="SAM" id="MobiDB-lite"/>
    </source>
</evidence>
<evidence type="ECO:0000256" key="3">
    <source>
        <dbReference type="ARBA" id="ARBA00023015"/>
    </source>
</evidence>
<dbReference type="Pfam" id="PF04383">
    <property type="entry name" value="KilA-N"/>
    <property type="match status" value="1"/>
</dbReference>
<dbReference type="Proteomes" id="UP000799640">
    <property type="component" value="Unassembled WGS sequence"/>
</dbReference>
<evidence type="ECO:0000256" key="6">
    <source>
        <dbReference type="ARBA" id="ARBA00023321"/>
    </source>
</evidence>
<dbReference type="PANTHER" id="PTHR47792:SF1">
    <property type="entry name" value="PROTEIN SOK2-RELATED"/>
    <property type="match status" value="1"/>
</dbReference>
<dbReference type="GO" id="GO:0043565">
    <property type="term" value="F:sequence-specific DNA binding"/>
    <property type="evidence" value="ECO:0007669"/>
    <property type="project" value="TreeGrafter"/>
</dbReference>
<dbReference type="AlphaFoldDB" id="A0A6G1I3A5"/>
<feature type="compositionally biased region" description="Polar residues" evidence="7">
    <location>
        <begin position="319"/>
        <end position="348"/>
    </location>
</feature>
<dbReference type="SUPFAM" id="SSF54616">
    <property type="entry name" value="DNA-binding domain of Mlu1-box binding protein MBP1"/>
    <property type="match status" value="1"/>
</dbReference>
<keyword evidence="6" id="KW-0183">Conidiation</keyword>
<dbReference type="GO" id="GO:0030435">
    <property type="term" value="P:sporulation resulting in formation of a cellular spore"/>
    <property type="evidence" value="ECO:0007669"/>
    <property type="project" value="UniProtKB-KW"/>
</dbReference>
<keyword evidence="3" id="KW-0805">Transcription regulation</keyword>
<dbReference type="GO" id="GO:0048315">
    <property type="term" value="P:conidium formation"/>
    <property type="evidence" value="ECO:0007669"/>
    <property type="project" value="UniProtKB-KW"/>
</dbReference>
<accession>A0A6G1I3A5</accession>
<dbReference type="InterPro" id="IPR003163">
    <property type="entry name" value="Tscrpt_reg_HTH_APSES-type"/>
</dbReference>
<organism evidence="9 10">
    <name type="scientific">Trichodelitschia bisporula</name>
    <dbReference type="NCBI Taxonomy" id="703511"/>
    <lineage>
        <taxon>Eukaryota</taxon>
        <taxon>Fungi</taxon>
        <taxon>Dikarya</taxon>
        <taxon>Ascomycota</taxon>
        <taxon>Pezizomycotina</taxon>
        <taxon>Dothideomycetes</taxon>
        <taxon>Dothideomycetes incertae sedis</taxon>
        <taxon>Phaeotrichales</taxon>
        <taxon>Phaeotrichaceae</taxon>
        <taxon>Trichodelitschia</taxon>
    </lineage>
</organism>
<feature type="compositionally biased region" description="Low complexity" evidence="7">
    <location>
        <begin position="303"/>
        <end position="314"/>
    </location>
</feature>
<dbReference type="InterPro" id="IPR018004">
    <property type="entry name" value="KilA/APSES_HTH"/>
</dbReference>
<protein>
    <submittedName>
        <fullName evidence="9">Apses-domain-containing protein</fullName>
    </submittedName>
</protein>
<evidence type="ECO:0000259" key="8">
    <source>
        <dbReference type="PROSITE" id="PS51299"/>
    </source>
</evidence>
<dbReference type="PANTHER" id="PTHR47792">
    <property type="entry name" value="PROTEIN SOK2-RELATED"/>
    <property type="match status" value="1"/>
</dbReference>
<reference evidence="9" key="1">
    <citation type="journal article" date="2020" name="Stud. Mycol.">
        <title>101 Dothideomycetes genomes: a test case for predicting lifestyles and emergence of pathogens.</title>
        <authorList>
            <person name="Haridas S."/>
            <person name="Albert R."/>
            <person name="Binder M."/>
            <person name="Bloem J."/>
            <person name="Labutti K."/>
            <person name="Salamov A."/>
            <person name="Andreopoulos B."/>
            <person name="Baker S."/>
            <person name="Barry K."/>
            <person name="Bills G."/>
            <person name="Bluhm B."/>
            <person name="Cannon C."/>
            <person name="Castanera R."/>
            <person name="Culley D."/>
            <person name="Daum C."/>
            <person name="Ezra D."/>
            <person name="Gonzalez J."/>
            <person name="Henrissat B."/>
            <person name="Kuo A."/>
            <person name="Liang C."/>
            <person name="Lipzen A."/>
            <person name="Lutzoni F."/>
            <person name="Magnuson J."/>
            <person name="Mondo S."/>
            <person name="Nolan M."/>
            <person name="Ohm R."/>
            <person name="Pangilinan J."/>
            <person name="Park H.-J."/>
            <person name="Ramirez L."/>
            <person name="Alfaro M."/>
            <person name="Sun H."/>
            <person name="Tritt A."/>
            <person name="Yoshinaga Y."/>
            <person name="Zwiers L.-H."/>
            <person name="Turgeon B."/>
            <person name="Goodwin S."/>
            <person name="Spatafora J."/>
            <person name="Crous P."/>
            <person name="Grigoriev I."/>
        </authorList>
    </citation>
    <scope>NUCLEOTIDE SEQUENCE</scope>
    <source>
        <strain evidence="9">CBS 262.69</strain>
    </source>
</reference>
<dbReference type="InterPro" id="IPR029790">
    <property type="entry name" value="EFG1/Phd1/StuA"/>
</dbReference>
<feature type="compositionally biased region" description="Polar residues" evidence="7">
    <location>
        <begin position="506"/>
        <end position="519"/>
    </location>
</feature>
<gene>
    <name evidence="9" type="ORF">EJ06DRAFT_555160</name>
</gene>
<evidence type="ECO:0000313" key="9">
    <source>
        <dbReference type="EMBL" id="KAF2402537.1"/>
    </source>
</evidence>
<name>A0A6G1I3A5_9PEZI</name>
<keyword evidence="2" id="KW-0749">Sporulation</keyword>
<comment type="similarity">
    <text evidence="1">Belongs to the EFG1/PHD1/stuA family.</text>
</comment>
<feature type="region of interest" description="Disordered" evidence="7">
    <location>
        <begin position="88"/>
        <end position="111"/>
    </location>
</feature>
<evidence type="ECO:0000256" key="5">
    <source>
        <dbReference type="ARBA" id="ARBA00023163"/>
    </source>
</evidence>
<dbReference type="OrthoDB" id="5407653at2759"/>
<keyword evidence="5" id="KW-0804">Transcription</keyword>
<feature type="region of interest" description="Disordered" evidence="7">
    <location>
        <begin position="276"/>
        <end position="598"/>
    </location>
</feature>
<evidence type="ECO:0000256" key="4">
    <source>
        <dbReference type="ARBA" id="ARBA00023125"/>
    </source>
</evidence>
<dbReference type="Gene3D" id="3.10.260.10">
    <property type="entry name" value="Transcription regulator HTH, APSES-type DNA-binding domain"/>
    <property type="match status" value="1"/>
</dbReference>
<dbReference type="SMART" id="SM01252">
    <property type="entry name" value="KilA-N"/>
    <property type="match status" value="1"/>
</dbReference>
<dbReference type="InterPro" id="IPR036887">
    <property type="entry name" value="HTH_APSES_sf"/>
</dbReference>